<feature type="transmembrane region" description="Helical" evidence="12">
    <location>
        <begin position="200"/>
        <end position="222"/>
    </location>
</feature>
<evidence type="ECO:0000256" key="11">
    <source>
        <dbReference type="SAM" id="MobiDB-lite"/>
    </source>
</evidence>
<dbReference type="CDD" id="cd15239">
    <property type="entry name" value="7tm_YRO2_fungal-like"/>
    <property type="match status" value="1"/>
</dbReference>
<feature type="transmembrane region" description="Helical" evidence="12">
    <location>
        <begin position="35"/>
        <end position="56"/>
    </location>
</feature>
<evidence type="ECO:0000256" key="9">
    <source>
        <dbReference type="ARBA" id="ARBA00023136"/>
    </source>
</evidence>
<reference evidence="13 14" key="1">
    <citation type="journal article" date="2023" name="G3 (Bethesda)">
        <title>A chromosome-level genome assembly of Zasmidium syzygii isolated from banana leaves.</title>
        <authorList>
            <person name="van Westerhoven A.C."/>
            <person name="Mehrabi R."/>
            <person name="Talebi R."/>
            <person name="Steentjes M.B.F."/>
            <person name="Corcolon B."/>
            <person name="Chong P.A."/>
            <person name="Kema G.H.J."/>
            <person name="Seidl M.F."/>
        </authorList>
    </citation>
    <scope>NUCLEOTIDE SEQUENCE [LARGE SCALE GENOMIC DNA]</scope>
    <source>
        <strain evidence="13 14">P124</strain>
    </source>
</reference>
<dbReference type="PROSITE" id="PS00950">
    <property type="entry name" value="BACTERIAL_OPSIN_1"/>
    <property type="match status" value="1"/>
</dbReference>
<dbReference type="EMBL" id="JAXOVC010000008">
    <property type="protein sequence ID" value="KAK4498082.1"/>
    <property type="molecule type" value="Genomic_DNA"/>
</dbReference>
<feature type="region of interest" description="Disordered" evidence="11">
    <location>
        <begin position="287"/>
        <end position="326"/>
    </location>
</feature>
<comment type="caution">
    <text evidence="13">The sequence shown here is derived from an EMBL/GenBank/DDBJ whole genome shotgun (WGS) entry which is preliminary data.</text>
</comment>
<evidence type="ECO:0000256" key="6">
    <source>
        <dbReference type="ARBA" id="ARBA00022925"/>
    </source>
</evidence>
<keyword evidence="10" id="KW-0675">Receptor</keyword>
<evidence type="ECO:0000256" key="12">
    <source>
        <dbReference type="SAM" id="Phobius"/>
    </source>
</evidence>
<dbReference type="PANTHER" id="PTHR28286">
    <property type="match status" value="1"/>
</dbReference>
<name>A0ABR0E9G9_ZASCE</name>
<dbReference type="SUPFAM" id="SSF81321">
    <property type="entry name" value="Family A G protein-coupled receptor-like"/>
    <property type="match status" value="1"/>
</dbReference>
<keyword evidence="4" id="KW-0716">Sensory transduction</keyword>
<dbReference type="PRINTS" id="PR00251">
    <property type="entry name" value="BACTRLOPSIN"/>
</dbReference>
<evidence type="ECO:0000313" key="13">
    <source>
        <dbReference type="EMBL" id="KAK4498082.1"/>
    </source>
</evidence>
<evidence type="ECO:0000256" key="3">
    <source>
        <dbReference type="ARBA" id="ARBA00022543"/>
    </source>
</evidence>
<comment type="subcellular location">
    <subcellularLocation>
        <location evidence="1">Membrane</location>
        <topology evidence="1">Multi-pass membrane protein</topology>
    </subcellularLocation>
</comment>
<evidence type="ECO:0000256" key="7">
    <source>
        <dbReference type="ARBA" id="ARBA00022989"/>
    </source>
</evidence>
<feature type="transmembrane region" description="Helical" evidence="12">
    <location>
        <begin position="63"/>
        <end position="82"/>
    </location>
</feature>
<evidence type="ECO:0000256" key="8">
    <source>
        <dbReference type="ARBA" id="ARBA00022991"/>
    </source>
</evidence>
<dbReference type="Gene3D" id="1.20.1070.10">
    <property type="entry name" value="Rhodopsin 7-helix transmembrane proteins"/>
    <property type="match status" value="1"/>
</dbReference>
<keyword evidence="7 12" id="KW-1133">Transmembrane helix</keyword>
<gene>
    <name evidence="13" type="ORF">PRZ48_010738</name>
</gene>
<keyword evidence="14" id="KW-1185">Reference proteome</keyword>
<proteinExistence type="inferred from homology"/>
<dbReference type="InterPro" id="IPR018229">
    <property type="entry name" value="Rhodopsin_retinal_BS"/>
</dbReference>
<keyword evidence="6" id="KW-0681">Retinal protein</keyword>
<dbReference type="InterPro" id="IPR001425">
    <property type="entry name" value="Arc/bac/fun_rhodopsins"/>
</dbReference>
<evidence type="ECO:0000256" key="2">
    <source>
        <dbReference type="ARBA" id="ARBA00008130"/>
    </source>
</evidence>
<accession>A0ABR0E9G9</accession>
<feature type="compositionally biased region" description="Low complexity" evidence="11">
    <location>
        <begin position="308"/>
        <end position="326"/>
    </location>
</feature>
<evidence type="ECO:0000256" key="1">
    <source>
        <dbReference type="ARBA" id="ARBA00004141"/>
    </source>
</evidence>
<dbReference type="InterPro" id="IPR043476">
    <property type="entry name" value="Yro2-like_7TM"/>
</dbReference>
<dbReference type="PANTHER" id="PTHR28286:SF1">
    <property type="entry name" value="30 KDA HEAT SHOCK PROTEIN-RELATED"/>
    <property type="match status" value="1"/>
</dbReference>
<evidence type="ECO:0000256" key="5">
    <source>
        <dbReference type="ARBA" id="ARBA00022692"/>
    </source>
</evidence>
<keyword evidence="9 12" id="KW-0472">Membrane</keyword>
<keyword evidence="5 12" id="KW-0812">Transmembrane</keyword>
<keyword evidence="8" id="KW-0157">Chromophore</keyword>
<feature type="transmembrane region" description="Helical" evidence="12">
    <location>
        <begin position="234"/>
        <end position="255"/>
    </location>
</feature>
<feature type="transmembrane region" description="Helical" evidence="12">
    <location>
        <begin position="165"/>
        <end position="184"/>
    </location>
</feature>
<protein>
    <submittedName>
        <fullName evidence="13">Uncharacterized protein</fullName>
    </submittedName>
</protein>
<dbReference type="Pfam" id="PF01036">
    <property type="entry name" value="Bac_rhodopsin"/>
    <property type="match status" value="1"/>
</dbReference>
<organism evidence="13 14">
    <name type="scientific">Zasmidium cellare</name>
    <name type="common">Wine cellar mold</name>
    <name type="synonym">Racodium cellare</name>
    <dbReference type="NCBI Taxonomy" id="395010"/>
    <lineage>
        <taxon>Eukaryota</taxon>
        <taxon>Fungi</taxon>
        <taxon>Dikarya</taxon>
        <taxon>Ascomycota</taxon>
        <taxon>Pezizomycotina</taxon>
        <taxon>Dothideomycetes</taxon>
        <taxon>Dothideomycetidae</taxon>
        <taxon>Mycosphaerellales</taxon>
        <taxon>Mycosphaerellaceae</taxon>
        <taxon>Zasmidium</taxon>
    </lineage>
</organism>
<keyword evidence="3" id="KW-0600">Photoreceptor protein</keyword>
<feature type="compositionally biased region" description="Basic and acidic residues" evidence="11">
    <location>
        <begin position="287"/>
        <end position="297"/>
    </location>
</feature>
<comment type="similarity">
    <text evidence="2">Belongs to the archaeal/bacterial/fungal opsin family.</text>
</comment>
<dbReference type="SMART" id="SM01021">
    <property type="entry name" value="Bac_rhodopsin"/>
    <property type="match status" value="1"/>
</dbReference>
<evidence type="ECO:0000256" key="10">
    <source>
        <dbReference type="ARBA" id="ARBA00023170"/>
    </source>
</evidence>
<sequence>MSFFHRRDNDAVRDNPPVANGRVADIHITEHGSDFYYAVCAFMGFVGIIMIGFSLTKRRTDRLFYYLTAAINITASIAYYAMGSNLGFTPIGVEFQRQDSDVRGFERQVFWVRYVDWFITTPLLLLDLLLTAGVPAPTILWTIFMDEVMIITGLVGAVTETGYKWGFFAFGCAAMFNVFWTLLWQGRKYARHLGSDIHRCYVVCGLVTLIVWICYPICWGVADGGNVIAPDSEAVFYGVLDMIAKPFFSFALIFFHRNIDPARMGLKFRDYDEDFMYSAWGNEENRRLHGPERKEEAVPGEGVRASEGGAAPETTTATNGAATHTA</sequence>
<evidence type="ECO:0000313" key="14">
    <source>
        <dbReference type="Proteomes" id="UP001305779"/>
    </source>
</evidence>
<evidence type="ECO:0000256" key="4">
    <source>
        <dbReference type="ARBA" id="ARBA00022606"/>
    </source>
</evidence>
<dbReference type="Proteomes" id="UP001305779">
    <property type="component" value="Unassembled WGS sequence"/>
</dbReference>